<dbReference type="KEGG" id="vnx:VNE69_08113"/>
<keyword evidence="2" id="KW-1185">Reference proteome</keyword>
<accession>A0AAX4JEE5</accession>
<proteinExistence type="predicted"/>
<organism evidence="1 2">
    <name type="scientific">Vairimorpha necatrix</name>
    <dbReference type="NCBI Taxonomy" id="6039"/>
    <lineage>
        <taxon>Eukaryota</taxon>
        <taxon>Fungi</taxon>
        <taxon>Fungi incertae sedis</taxon>
        <taxon>Microsporidia</taxon>
        <taxon>Nosematidae</taxon>
        <taxon>Vairimorpha</taxon>
    </lineage>
</organism>
<evidence type="ECO:0000313" key="2">
    <source>
        <dbReference type="Proteomes" id="UP001334084"/>
    </source>
</evidence>
<dbReference type="RefSeq" id="XP_065330502.1">
    <property type="nucleotide sequence ID" value="XM_065474430.1"/>
</dbReference>
<dbReference type="AlphaFoldDB" id="A0AAX4JEE5"/>
<dbReference type="Proteomes" id="UP001334084">
    <property type="component" value="Chromosome 8"/>
</dbReference>
<evidence type="ECO:0000313" key="1">
    <source>
        <dbReference type="EMBL" id="WUR04357.1"/>
    </source>
</evidence>
<dbReference type="GeneID" id="90542189"/>
<protein>
    <submittedName>
        <fullName evidence="1">SP-containing protein</fullName>
    </submittedName>
</protein>
<reference evidence="1" key="1">
    <citation type="journal article" date="2024" name="BMC Genomics">
        <title>Functional annotation of a divergent genome using sequence and structure-based similarity.</title>
        <authorList>
            <person name="Svedberg D."/>
            <person name="Winiger R.R."/>
            <person name="Berg A."/>
            <person name="Sharma H."/>
            <person name="Tellgren-Roth C."/>
            <person name="Debrunner-Vossbrinck B.A."/>
            <person name="Vossbrinck C.R."/>
            <person name="Barandun J."/>
        </authorList>
    </citation>
    <scope>NUCLEOTIDE SEQUENCE</scope>
    <source>
        <strain evidence="1">Illinois isolate</strain>
    </source>
</reference>
<gene>
    <name evidence="1" type="ORF">VNE69_08113</name>
</gene>
<dbReference type="EMBL" id="CP142733">
    <property type="protein sequence ID" value="WUR04357.1"/>
    <property type="molecule type" value="Genomic_DNA"/>
</dbReference>
<sequence length="262" mass="30383">MWIVFFHVVAKLCTDNIFVVPNYNNANVYISLKHSDLPGTYIITELINEDTVSGCVKTYNHRSKSVGQTIPHYFKSITSEETNSLEQFLNGHKICNTNDNEKVESFLKSDYVAVAKIPLFKNKIYFIDVMKSKNLSTVDIYSTSKKLTFNELSNFYTVELSARYYFMSDNVSSPIPSLYKNGLLRFSNCPNINNDLKNNNERLRYQKSGECTIHENQRINNNYLKSQEISETNIQKCKRIISDRTLLFATNFSKKIKKTFNF</sequence>
<name>A0AAX4JEE5_9MICR</name>